<keyword evidence="1 2" id="KW-0489">Methyltransferase</keyword>
<dbReference type="AlphaFoldDB" id="A0A6T9Y5Q2"/>
<feature type="active site" description="Proton acceptor" evidence="1">
    <location>
        <position position="180"/>
    </location>
</feature>
<feature type="binding site" evidence="1">
    <location>
        <position position="180"/>
    </location>
    <ligand>
        <name>S-adenosyl-L-methionine</name>
        <dbReference type="ChEBI" id="CHEBI:59789"/>
    </ligand>
</feature>
<dbReference type="InterPro" id="IPR007473">
    <property type="entry name" value="RlmJ"/>
</dbReference>
<keyword evidence="1" id="KW-0694">RNA-binding</keyword>
<comment type="catalytic activity">
    <reaction evidence="1">
        <text>adenosine(2030) in 23S rRNA + S-adenosyl-L-methionine = N(6)-methyladenosine(2030) in 23S rRNA + S-adenosyl-L-homocysteine + H(+)</text>
        <dbReference type="Rhea" id="RHEA:43736"/>
        <dbReference type="Rhea" id="RHEA-COMP:10668"/>
        <dbReference type="Rhea" id="RHEA-COMP:10669"/>
        <dbReference type="ChEBI" id="CHEBI:15378"/>
        <dbReference type="ChEBI" id="CHEBI:57856"/>
        <dbReference type="ChEBI" id="CHEBI:59789"/>
        <dbReference type="ChEBI" id="CHEBI:74411"/>
        <dbReference type="ChEBI" id="CHEBI:74449"/>
        <dbReference type="EC" id="2.1.1.266"/>
    </reaction>
</comment>
<comment type="subunit">
    <text evidence="1">Monomer.</text>
</comment>
<dbReference type="Proteomes" id="UP000509458">
    <property type="component" value="Chromosome"/>
</dbReference>
<keyword evidence="1" id="KW-0949">S-adenosyl-L-methionine</keyword>
<reference evidence="2 3" key="1">
    <citation type="submission" date="2020-06" db="EMBL/GenBank/DDBJ databases">
        <authorList>
            <person name="Duchaud E."/>
        </authorList>
    </citation>
    <scope>NUCLEOTIDE SEQUENCE [LARGE SCALE GENOMIC DNA]</scope>
    <source>
        <strain evidence="2">Alteromonas fortis</strain>
    </source>
</reference>
<feature type="site" description="Interaction with substrate rRNA" evidence="1">
    <location>
        <position position="4"/>
    </location>
</feature>
<name>A0A6T9Y5Q2_ALTMA</name>
<dbReference type="PANTHER" id="PTHR37426:SF1">
    <property type="entry name" value="RIBOSOMAL RNA LARGE SUBUNIT METHYLTRANSFERASE J"/>
    <property type="match status" value="1"/>
</dbReference>
<dbReference type="GO" id="GO:0036307">
    <property type="term" value="F:23S rRNA (adenine(2030)-N(6))-methyltransferase activity"/>
    <property type="evidence" value="ECO:0007669"/>
    <property type="project" value="UniProtKB-UniRule"/>
</dbReference>
<feature type="binding site" evidence="1">
    <location>
        <position position="132"/>
    </location>
    <ligand>
        <name>S-adenosyl-L-methionine</name>
        <dbReference type="ChEBI" id="CHEBI:59789"/>
    </ligand>
</feature>
<dbReference type="HAMAP" id="MF_00934">
    <property type="entry name" value="23SrRNA_methyltr_J"/>
    <property type="match status" value="1"/>
</dbReference>
<feature type="binding site" evidence="1">
    <location>
        <position position="114"/>
    </location>
    <ligand>
        <name>S-adenosyl-L-methionine</name>
        <dbReference type="ChEBI" id="CHEBI:59789"/>
    </ligand>
</feature>
<keyword evidence="1" id="KW-0698">rRNA processing</keyword>
<dbReference type="SUPFAM" id="SSF53335">
    <property type="entry name" value="S-adenosyl-L-methionine-dependent methyltransferases"/>
    <property type="match status" value="1"/>
</dbReference>
<dbReference type="Gene3D" id="3.40.50.150">
    <property type="entry name" value="Vaccinia Virus protein VP39"/>
    <property type="match status" value="1"/>
</dbReference>
<proteinExistence type="inferred from homology"/>
<evidence type="ECO:0000313" key="3">
    <source>
        <dbReference type="Proteomes" id="UP000509458"/>
    </source>
</evidence>
<comment type="similarity">
    <text evidence="1">Belongs to the RlmJ family.</text>
</comment>
<comment type="function">
    <text evidence="1">Specifically methylates the adenine in position 2030 of 23S rRNA.</text>
</comment>
<dbReference type="InterPro" id="IPR029063">
    <property type="entry name" value="SAM-dependent_MTases_sf"/>
</dbReference>
<dbReference type="GO" id="GO:0005829">
    <property type="term" value="C:cytosol"/>
    <property type="evidence" value="ECO:0007669"/>
    <property type="project" value="TreeGrafter"/>
</dbReference>
<protein>
    <recommendedName>
        <fullName evidence="1">Ribosomal RNA large subunit methyltransferase J</fullName>
        <ecNumber evidence="1">2.1.1.266</ecNumber>
    </recommendedName>
    <alternativeName>
        <fullName evidence="1">23S rRNA (adenine(2030)-N6)-methyltransferase</fullName>
    </alternativeName>
    <alternativeName>
        <fullName evidence="1">23S rRNA m6A2030 methyltransferase</fullName>
    </alternativeName>
</protein>
<evidence type="ECO:0000313" key="2">
    <source>
        <dbReference type="EMBL" id="CAB9494018.1"/>
    </source>
</evidence>
<dbReference type="PANTHER" id="PTHR37426">
    <property type="entry name" value="RIBOSOMAL RNA LARGE SUBUNIT METHYLTRANSFERASE J"/>
    <property type="match status" value="1"/>
</dbReference>
<accession>A0A6T9Y5Q2</accession>
<evidence type="ECO:0000256" key="1">
    <source>
        <dbReference type="HAMAP-Rule" id="MF_00934"/>
    </source>
</evidence>
<dbReference type="Pfam" id="PF04378">
    <property type="entry name" value="RsmJ"/>
    <property type="match status" value="1"/>
</dbReference>
<organism evidence="2 3">
    <name type="scientific">Alteromonas macleodii</name>
    <name type="common">Pseudoalteromonas macleodii</name>
    <dbReference type="NCBI Taxonomy" id="28108"/>
    <lineage>
        <taxon>Bacteria</taxon>
        <taxon>Pseudomonadati</taxon>
        <taxon>Pseudomonadota</taxon>
        <taxon>Gammaproteobacteria</taxon>
        <taxon>Alteromonadales</taxon>
        <taxon>Alteromonadaceae</taxon>
        <taxon>Alteromonas/Salinimonas group</taxon>
        <taxon>Alteromonas</taxon>
    </lineage>
</organism>
<dbReference type="EC" id="2.1.1.266" evidence="1"/>
<feature type="binding site" evidence="1">
    <location>
        <position position="42"/>
    </location>
    <ligand>
        <name>S-adenosyl-L-methionine</name>
        <dbReference type="ChEBI" id="CHEBI:59789"/>
    </ligand>
</feature>
<dbReference type="GO" id="GO:0070475">
    <property type="term" value="P:rRNA base methylation"/>
    <property type="evidence" value="ECO:0007669"/>
    <property type="project" value="UniProtKB-UniRule"/>
</dbReference>
<sequence>MLSYQHAFHAGNHADVIKHLCWIGVINALKKKDKPFTLFDTHAGAGTYDLTDDLSSKNKEYESGISRLFEQGDGAAAPDNLASKNKSTENLPSLLNDYLSLCEPFLAQQQYPGSPAISAKAKRGIDTLHLMELHPGEFQKLEKNVSRLRTGHSHTHKRDGYEGLRALTPPKPNRGAILIDPPYERVNEYSDLVKGVEQVLKRWQQAQIVVWYPLLSERAGAKSGASEAMCNKLAELGRPCFKAEICVAENTSDAGMYGSGVFVLNPPWKLDTNLESALTSVVDMLGENETGFHATAHVTWVNNDT</sequence>
<gene>
    <name evidence="1 2" type="primary">rlmJ</name>
    <name evidence="2" type="ORF">ALFOR1_30959</name>
</gene>
<feature type="binding site" evidence="1">
    <location>
        <position position="19"/>
    </location>
    <ligand>
        <name>S-adenosyl-L-methionine</name>
        <dbReference type="ChEBI" id="CHEBI:59789"/>
    </ligand>
</feature>
<keyword evidence="1 2" id="KW-0808">Transferase</keyword>
<dbReference type="GO" id="GO:0003723">
    <property type="term" value="F:RNA binding"/>
    <property type="evidence" value="ECO:0007669"/>
    <property type="project" value="UniProtKB-UniRule"/>
</dbReference>
<dbReference type="EMBL" id="LR812090">
    <property type="protein sequence ID" value="CAB9494018.1"/>
    <property type="molecule type" value="Genomic_DNA"/>
</dbReference>
<dbReference type="RefSeq" id="WP_179983457.1">
    <property type="nucleotide sequence ID" value="NZ_LR812090.1"/>
</dbReference>
<feature type="binding site" evidence="1">
    <location>
        <begin position="159"/>
        <end position="160"/>
    </location>
    <ligand>
        <name>S-adenosyl-L-methionine</name>
        <dbReference type="ChEBI" id="CHEBI:59789"/>
    </ligand>
</feature>